<evidence type="ECO:0000313" key="8">
    <source>
        <dbReference type="Proteomes" id="UP001281410"/>
    </source>
</evidence>
<accession>A0AAD9ZUC2</accession>
<dbReference type="PANTHER" id="PTHR11730">
    <property type="entry name" value="AMMONIUM TRANSPORTER"/>
    <property type="match status" value="1"/>
</dbReference>
<protein>
    <recommendedName>
        <fullName evidence="6">Ammonium transporter AmtB-like domain-containing protein</fullName>
    </recommendedName>
</protein>
<name>A0AAD9ZUC2_9ROSI</name>
<dbReference type="GO" id="GO:0005886">
    <property type="term" value="C:plasma membrane"/>
    <property type="evidence" value="ECO:0007669"/>
    <property type="project" value="TreeGrafter"/>
</dbReference>
<evidence type="ECO:0000256" key="2">
    <source>
        <dbReference type="ARBA" id="ARBA00022692"/>
    </source>
</evidence>
<feature type="transmembrane region" description="Helical" evidence="5">
    <location>
        <begin position="269"/>
        <end position="291"/>
    </location>
</feature>
<evidence type="ECO:0000313" key="7">
    <source>
        <dbReference type="EMBL" id="KAK3193315.1"/>
    </source>
</evidence>
<proteinExistence type="predicted"/>
<dbReference type="InterPro" id="IPR029020">
    <property type="entry name" value="Ammonium/urea_transptr"/>
</dbReference>
<dbReference type="Gene3D" id="1.10.3430.10">
    <property type="entry name" value="Ammonium transporter AmtB like domains"/>
    <property type="match status" value="1"/>
</dbReference>
<comment type="caution">
    <text evidence="7">The sequence shown here is derived from an EMBL/GenBank/DDBJ whole genome shotgun (WGS) entry which is preliminary data.</text>
</comment>
<dbReference type="InterPro" id="IPR024041">
    <property type="entry name" value="NH4_transpt_AmtB-like_dom"/>
</dbReference>
<evidence type="ECO:0000256" key="1">
    <source>
        <dbReference type="ARBA" id="ARBA00004141"/>
    </source>
</evidence>
<keyword evidence="2 5" id="KW-0812">Transmembrane</keyword>
<dbReference type="SUPFAM" id="SSF111352">
    <property type="entry name" value="Ammonium transporter"/>
    <property type="match status" value="1"/>
</dbReference>
<dbReference type="GO" id="GO:0097272">
    <property type="term" value="P:ammonium homeostasis"/>
    <property type="evidence" value="ECO:0007669"/>
    <property type="project" value="TreeGrafter"/>
</dbReference>
<dbReference type="AlphaFoldDB" id="A0AAD9ZUC2"/>
<gene>
    <name evidence="7" type="ORF">Dsin_024625</name>
</gene>
<comment type="subcellular location">
    <subcellularLocation>
        <location evidence="1">Membrane</location>
        <topology evidence="1">Multi-pass membrane protein</topology>
    </subcellularLocation>
</comment>
<keyword evidence="8" id="KW-1185">Reference proteome</keyword>
<dbReference type="Pfam" id="PF00909">
    <property type="entry name" value="Ammonium_transp"/>
    <property type="match status" value="1"/>
</dbReference>
<dbReference type="GO" id="GO:0008519">
    <property type="term" value="F:ammonium channel activity"/>
    <property type="evidence" value="ECO:0007669"/>
    <property type="project" value="InterPro"/>
</dbReference>
<dbReference type="PANTHER" id="PTHR11730:SF94">
    <property type="entry name" value="AMMONIUM TRANSPORTER"/>
    <property type="match status" value="1"/>
</dbReference>
<keyword evidence="3 5" id="KW-1133">Transmembrane helix</keyword>
<organism evidence="7 8">
    <name type="scientific">Dipteronia sinensis</name>
    <dbReference type="NCBI Taxonomy" id="43782"/>
    <lineage>
        <taxon>Eukaryota</taxon>
        <taxon>Viridiplantae</taxon>
        <taxon>Streptophyta</taxon>
        <taxon>Embryophyta</taxon>
        <taxon>Tracheophyta</taxon>
        <taxon>Spermatophyta</taxon>
        <taxon>Magnoliopsida</taxon>
        <taxon>eudicotyledons</taxon>
        <taxon>Gunneridae</taxon>
        <taxon>Pentapetalae</taxon>
        <taxon>rosids</taxon>
        <taxon>malvids</taxon>
        <taxon>Sapindales</taxon>
        <taxon>Sapindaceae</taxon>
        <taxon>Hippocastanoideae</taxon>
        <taxon>Acereae</taxon>
        <taxon>Dipteronia</taxon>
    </lineage>
</organism>
<dbReference type="EMBL" id="JANJYJ010000008">
    <property type="protein sequence ID" value="KAK3193315.1"/>
    <property type="molecule type" value="Genomic_DNA"/>
</dbReference>
<evidence type="ECO:0000256" key="3">
    <source>
        <dbReference type="ARBA" id="ARBA00022989"/>
    </source>
</evidence>
<sequence>MLCSRQKHHQLHAFITSSASHLLLEHPPTATSASISSASKPSLHPLLTALTSSINELSEPVFSLSYLLLIVDWFGLLDCLSLVGPVPAVLIIISCLDPESSILHVQELYTWSDRHCWLMESGSYYGQWSAIGRTAITTNLAGYSAALTTLFRKRLLSVLSNCQINPISSKFDKTGFAPIGGFAAITEGCSVVDPWAAIVCGVVAAWELIGLEEKLKYDDPPEAAQLHKGCGAWGIIFTGLFAKEAYVNKAYPGRPERRYEMVMVGGGRLLAAHVVQILVVTVWVSLTGFYFGCSGGNGRNGLDKSWWIGL</sequence>
<evidence type="ECO:0000256" key="5">
    <source>
        <dbReference type="SAM" id="Phobius"/>
    </source>
</evidence>
<evidence type="ECO:0000256" key="4">
    <source>
        <dbReference type="ARBA" id="ARBA00023136"/>
    </source>
</evidence>
<reference evidence="7" key="1">
    <citation type="journal article" date="2023" name="Plant J.">
        <title>Genome sequences and population genomics provide insights into the demographic history, inbreeding, and mutation load of two 'living fossil' tree species of Dipteronia.</title>
        <authorList>
            <person name="Feng Y."/>
            <person name="Comes H.P."/>
            <person name="Chen J."/>
            <person name="Zhu S."/>
            <person name="Lu R."/>
            <person name="Zhang X."/>
            <person name="Li P."/>
            <person name="Qiu J."/>
            <person name="Olsen K.M."/>
            <person name="Qiu Y."/>
        </authorList>
    </citation>
    <scope>NUCLEOTIDE SEQUENCE</scope>
    <source>
        <strain evidence="7">NBL</strain>
    </source>
</reference>
<keyword evidence="4 5" id="KW-0472">Membrane</keyword>
<evidence type="ECO:0000259" key="6">
    <source>
        <dbReference type="Pfam" id="PF00909"/>
    </source>
</evidence>
<feature type="domain" description="Ammonium transporter AmtB-like" evidence="6">
    <location>
        <begin position="133"/>
        <end position="291"/>
    </location>
</feature>
<dbReference type="Proteomes" id="UP001281410">
    <property type="component" value="Unassembled WGS sequence"/>
</dbReference>